<organism evidence="3 4">
    <name type="scientific">Ajellomyces capsulatus (strain H143)</name>
    <name type="common">Darling's disease fungus</name>
    <name type="synonym">Histoplasma capsulatum</name>
    <dbReference type="NCBI Taxonomy" id="544712"/>
    <lineage>
        <taxon>Eukaryota</taxon>
        <taxon>Fungi</taxon>
        <taxon>Dikarya</taxon>
        <taxon>Ascomycota</taxon>
        <taxon>Pezizomycotina</taxon>
        <taxon>Eurotiomycetes</taxon>
        <taxon>Eurotiomycetidae</taxon>
        <taxon>Onygenales</taxon>
        <taxon>Ajellomycetaceae</taxon>
        <taxon>Histoplasma</taxon>
    </lineage>
</organism>
<dbReference type="OMA" id="PFAWTYR"/>
<evidence type="ECO:0000313" key="3">
    <source>
        <dbReference type="EMBL" id="EER42873.1"/>
    </source>
</evidence>
<feature type="compositionally biased region" description="Low complexity" evidence="2">
    <location>
        <begin position="388"/>
        <end position="411"/>
    </location>
</feature>
<dbReference type="PANTHER" id="PTHR12475">
    <property type="match status" value="1"/>
</dbReference>
<dbReference type="PANTHER" id="PTHR12475:SF4">
    <property type="entry name" value="PROTEIN THEM6"/>
    <property type="match status" value="1"/>
</dbReference>
<name>C6H990_AJECH</name>
<dbReference type="EMBL" id="GG692421">
    <property type="protein sequence ID" value="EER42873.1"/>
    <property type="molecule type" value="Genomic_DNA"/>
</dbReference>
<accession>C6H990</accession>
<evidence type="ECO:0000256" key="2">
    <source>
        <dbReference type="SAM" id="MobiDB-lite"/>
    </source>
</evidence>
<evidence type="ECO:0000313" key="4">
    <source>
        <dbReference type="Proteomes" id="UP000002624"/>
    </source>
</evidence>
<dbReference type="AlphaFoldDB" id="C6H990"/>
<comment type="similarity">
    <text evidence="1">Belongs to the lcsJ thioesterase family.</text>
</comment>
<gene>
    <name evidence="3" type="ORF">HCDG_02771</name>
</gene>
<dbReference type="Proteomes" id="UP000002624">
    <property type="component" value="Unassembled WGS sequence"/>
</dbReference>
<protein>
    <recommendedName>
        <fullName evidence="5">Capsule polysaccharide biosynthesis protein</fullName>
    </recommendedName>
</protein>
<feature type="compositionally biased region" description="Low complexity" evidence="2">
    <location>
        <begin position="419"/>
        <end position="428"/>
    </location>
</feature>
<dbReference type="Pfam" id="PF13279">
    <property type="entry name" value="4HBT_2"/>
    <property type="match status" value="1"/>
</dbReference>
<dbReference type="VEuPathDB" id="FungiDB:HCDG_02771"/>
<dbReference type="HOGENOM" id="CLU_040660_0_0_1"/>
<reference evidence="4" key="1">
    <citation type="submission" date="2009-05" db="EMBL/GenBank/DDBJ databases">
        <title>The genome sequence of Ajellomyces capsulatus strain H143.</title>
        <authorList>
            <person name="Champion M."/>
            <person name="Cuomo C.A."/>
            <person name="Ma L.-J."/>
            <person name="Henn M.R."/>
            <person name="Sil A."/>
            <person name="Goldman B."/>
            <person name="Young S.K."/>
            <person name="Kodira C.D."/>
            <person name="Zeng Q."/>
            <person name="Koehrsen M."/>
            <person name="Alvarado L."/>
            <person name="Berlin A.M."/>
            <person name="Borenstein D."/>
            <person name="Chen Z."/>
            <person name="Engels R."/>
            <person name="Freedman E."/>
            <person name="Gellesch M."/>
            <person name="Goldberg J."/>
            <person name="Griggs A."/>
            <person name="Gujja S."/>
            <person name="Heiman D.I."/>
            <person name="Hepburn T.A."/>
            <person name="Howarth C."/>
            <person name="Jen D."/>
            <person name="Larson L."/>
            <person name="Lewis B."/>
            <person name="Mehta T."/>
            <person name="Park D."/>
            <person name="Pearson M."/>
            <person name="Roberts A."/>
            <person name="Saif S."/>
            <person name="Shea T.D."/>
            <person name="Shenoy N."/>
            <person name="Sisk P."/>
            <person name="Stolte C."/>
            <person name="Sykes S."/>
            <person name="Walk T."/>
            <person name="White J."/>
            <person name="Yandava C."/>
            <person name="Klein B."/>
            <person name="McEwen J.G."/>
            <person name="Puccia R."/>
            <person name="Goldman G.H."/>
            <person name="Felipe M.S."/>
            <person name="Nino-Vega G."/>
            <person name="San-Blas G."/>
            <person name="Taylor J.W."/>
            <person name="Mendoza L."/>
            <person name="Galagan J.E."/>
            <person name="Nusbaum C."/>
            <person name="Birren B.W."/>
        </authorList>
    </citation>
    <scope>NUCLEOTIDE SEQUENCE [LARGE SCALE GENOMIC DNA]</scope>
    <source>
        <strain evidence="4">H143</strain>
    </source>
</reference>
<feature type="region of interest" description="Disordered" evidence="2">
    <location>
        <begin position="378"/>
        <end position="428"/>
    </location>
</feature>
<feature type="region of interest" description="Disordered" evidence="2">
    <location>
        <begin position="1"/>
        <end position="20"/>
    </location>
</feature>
<dbReference type="SUPFAM" id="SSF54637">
    <property type="entry name" value="Thioesterase/thiol ester dehydrase-isomerase"/>
    <property type="match status" value="1"/>
</dbReference>
<sequence length="513" mass="57225">MPLSRQLHMEISPEGQDNSTHISKVAARHRSVDLIYSIYPGDLTTGSPIPLFSLYCVLLLHDDNGSLLAPVERSHPITSLYTFGIGEASVEVTCHQRLLSASTTGVQSMCYEKDRAPAPQIAWKIEVDMAALSAVHAVLQSNIILKWLRQLPSWRNFVILLLLINIKSLPLAWHVRIFYYLFKNLNFRRHTHPKLKERFTKRAGKSGAHPLFTPVSVMSHTSLMEIDYNLHKSNSTYFSDLDISRTALVTDICTPGLEICRRELDKVLEDTTPSNGNSNGNANTGKPLKKKYPGKIAVFLGSVYCSFKKEIPPYERYEMQSRIAGWDEKWLYVVTYFLRPARRRGERRTVLAVGISQYVIKKGRLTLKPAKVLNVSGLIPDRPADAGPSPSTSTASTASSSAPPSRPSSSSNGPKKACGVVSPVSGTPSSVEAINASEGLDGNPVVREVLALTERSDMDQAVLENEKREKTQSWDQDEWTWERIEERRVQGLETVRAFIGLDAKLLREVEGEL</sequence>
<dbReference type="InterPro" id="IPR051490">
    <property type="entry name" value="THEM6_lcsJ_thioesterase"/>
</dbReference>
<evidence type="ECO:0008006" key="5">
    <source>
        <dbReference type="Google" id="ProtNLM"/>
    </source>
</evidence>
<dbReference type="InterPro" id="IPR029069">
    <property type="entry name" value="HotDog_dom_sf"/>
</dbReference>
<dbReference type="OrthoDB" id="265761at2759"/>
<proteinExistence type="inferred from homology"/>
<evidence type="ECO:0000256" key="1">
    <source>
        <dbReference type="ARBA" id="ARBA00038476"/>
    </source>
</evidence>